<dbReference type="Gene3D" id="3.55.50.10">
    <property type="entry name" value="Baseplate protein-like domains"/>
    <property type="match status" value="1"/>
</dbReference>
<dbReference type="OrthoDB" id="9762420at2"/>
<organism evidence="1 2">
    <name type="scientific">Pseudomonas syringae</name>
    <dbReference type="NCBI Taxonomy" id="317"/>
    <lineage>
        <taxon>Bacteria</taxon>
        <taxon>Pseudomonadati</taxon>
        <taxon>Pseudomonadota</taxon>
        <taxon>Gammaproteobacteria</taxon>
        <taxon>Pseudomonadales</taxon>
        <taxon>Pseudomonadaceae</taxon>
        <taxon>Pseudomonas</taxon>
    </lineage>
</organism>
<evidence type="ECO:0000313" key="1">
    <source>
        <dbReference type="EMBL" id="OUM08066.1"/>
    </source>
</evidence>
<dbReference type="Gene3D" id="2.40.50.230">
    <property type="entry name" value="Gp5 N-terminal domain"/>
    <property type="match status" value="1"/>
</dbReference>
<gene>
    <name evidence="1" type="ORF">BW686_08620</name>
</gene>
<dbReference type="RefSeq" id="WP_084915902.1">
    <property type="nucleotide sequence ID" value="NZ_MTSA01000005.1"/>
</dbReference>
<dbReference type="InterPro" id="IPR017847">
    <property type="entry name" value="T6SS_RhsGE_Vgr_subset"/>
</dbReference>
<dbReference type="NCBIfam" id="TIGR01646">
    <property type="entry name" value="vgr_GE"/>
    <property type="match status" value="1"/>
</dbReference>
<dbReference type="EMBL" id="MTSA01000005">
    <property type="protein sequence ID" value="OUM08066.1"/>
    <property type="molecule type" value="Genomic_DNA"/>
</dbReference>
<accession>A0A244EUA6</accession>
<dbReference type="SUPFAM" id="SSF69279">
    <property type="entry name" value="Phage tail proteins"/>
    <property type="match status" value="2"/>
</dbReference>
<comment type="caution">
    <text evidence="1">The sequence shown here is derived from an EMBL/GenBank/DDBJ whole genome shotgun (WGS) entry which is preliminary data.</text>
</comment>
<sequence length="649" mass="72892">MCEDLQVPITLAIADCKTDLRVIGFTGRDALNEAYTFDIKLIGSDPHIDAHGVLHRTAFLSFGRAGEGVHGQICQFTRIHCGACVSLYHLVLKPTLVKLAQHPQRRIHHDVSVPQLILQQLARHAIEANACRFGLMTGLYPSSPLRIQYDETDLQLLQRLCEEEGIHFRFEHEPTGHWLVFSDDPASFPVQRMPIRFRRSDEADSTQATLLHMAEILTMPLASPHDCDCRKELPSPGSAPDMSTPAANHPFGSTAFPGPISQEQALDRQHGIRRLERLRCERREVSGHTRQTALRSGEVMQVLDHPEPLFNDQWLLTEVIHTGRQLQVLRDADPDDTRAILKAMLNEPRLPSQTKHAGNGYRNSFKAIPWTMPFRPSIKHPRPAATGDHIATVQEDDACAPRHGVRSIRFDWQPARKPGSHPRPWPRAQVASDDMLRLAPGTRVLVRYLDNHPDRPVICAALAQAECLAGIHLRLDDSDIAPIDPIHLASGQHLHATTSKRLIVRSQAATLHVDPQHILITGPVLITTSLTVPTTLATLLAMDDLRLTGKPGRQDEPLADRVWYIVRMETPGLQYLPRVAAENILFEGRTDPRGYLGLSQAQRQRLANEYRQTPQMLCLIHPGHCLPLHEWFEQNLKQEQRDAIGINSP</sequence>
<dbReference type="AlphaFoldDB" id="A0A244EUA6"/>
<name>A0A244EUA6_PSESX</name>
<dbReference type="Gene3D" id="2.30.110.50">
    <property type="match status" value="1"/>
</dbReference>
<dbReference type="Pfam" id="PF05954">
    <property type="entry name" value="Phage_GPD"/>
    <property type="match status" value="1"/>
</dbReference>
<dbReference type="InterPro" id="IPR006533">
    <property type="entry name" value="T6SS_Vgr_RhsGE"/>
</dbReference>
<dbReference type="NCBIfam" id="TIGR03361">
    <property type="entry name" value="VI_Rhs_Vgr"/>
    <property type="match status" value="1"/>
</dbReference>
<dbReference type="Gene3D" id="4.10.220.110">
    <property type="match status" value="1"/>
</dbReference>
<protein>
    <submittedName>
        <fullName evidence="1">Type IV secretion protein Rhs</fullName>
    </submittedName>
</protein>
<reference evidence="1 2" key="1">
    <citation type="submission" date="2017-01" db="EMBL/GenBank/DDBJ databases">
        <authorList>
            <person name="Mah S.A."/>
            <person name="Swanson W.J."/>
            <person name="Moy G.W."/>
            <person name="Vacquier V.D."/>
        </authorList>
    </citation>
    <scope>NUCLEOTIDE SEQUENCE [LARGE SCALE GENOMIC DNA]</scope>
    <source>
        <strain evidence="1">PDD-32b-74</strain>
    </source>
</reference>
<dbReference type="SUPFAM" id="SSF69255">
    <property type="entry name" value="gp5 N-terminal domain-like"/>
    <property type="match status" value="1"/>
</dbReference>
<proteinExistence type="predicted"/>
<dbReference type="InterPro" id="IPR037026">
    <property type="entry name" value="Vgr_OB-fold_dom_sf"/>
</dbReference>
<evidence type="ECO:0000313" key="2">
    <source>
        <dbReference type="Proteomes" id="UP000195128"/>
    </source>
</evidence>
<dbReference type="Proteomes" id="UP000195128">
    <property type="component" value="Unassembled WGS sequence"/>
</dbReference>